<gene>
    <name evidence="2" type="ORF">EJB05_30325</name>
</gene>
<sequence length="65" mass="7221">MTKPMRCCSAQAPTATASTSPCRSAPTRVYGLLCHLVSPMKDWMIRNTPQDYKAFTKTTKPSSRL</sequence>
<evidence type="ECO:0000313" key="3">
    <source>
        <dbReference type="Proteomes" id="UP000324897"/>
    </source>
</evidence>
<protein>
    <submittedName>
        <fullName evidence="2">Uncharacterized protein</fullName>
    </submittedName>
</protein>
<dbReference type="AlphaFoldDB" id="A0A5J9UC13"/>
<dbReference type="Proteomes" id="UP000324897">
    <property type="component" value="Unassembled WGS sequence"/>
</dbReference>
<evidence type="ECO:0000256" key="1">
    <source>
        <dbReference type="SAM" id="MobiDB-lite"/>
    </source>
</evidence>
<evidence type="ECO:0000313" key="2">
    <source>
        <dbReference type="EMBL" id="TVU20730.1"/>
    </source>
</evidence>
<keyword evidence="3" id="KW-1185">Reference proteome</keyword>
<proteinExistence type="predicted"/>
<feature type="region of interest" description="Disordered" evidence="1">
    <location>
        <begin position="1"/>
        <end position="23"/>
    </location>
</feature>
<accession>A0A5J9UC13</accession>
<reference evidence="2 3" key="1">
    <citation type="journal article" date="2019" name="Sci. Rep.">
        <title>A high-quality genome of Eragrostis curvula grass provides insights into Poaceae evolution and supports new strategies to enhance forage quality.</title>
        <authorList>
            <person name="Carballo J."/>
            <person name="Santos B.A.C.M."/>
            <person name="Zappacosta D."/>
            <person name="Garbus I."/>
            <person name="Selva J.P."/>
            <person name="Gallo C.A."/>
            <person name="Diaz A."/>
            <person name="Albertini E."/>
            <person name="Caccamo M."/>
            <person name="Echenique V."/>
        </authorList>
    </citation>
    <scope>NUCLEOTIDE SEQUENCE [LARGE SCALE GENOMIC DNA]</scope>
    <source>
        <strain evidence="3">cv. Victoria</strain>
        <tissue evidence="2">Leaf</tissue>
    </source>
</reference>
<feature type="compositionally biased region" description="Low complexity" evidence="1">
    <location>
        <begin position="7"/>
        <end position="23"/>
    </location>
</feature>
<dbReference type="EMBL" id="RWGY01000026">
    <property type="protein sequence ID" value="TVU20730.1"/>
    <property type="molecule type" value="Genomic_DNA"/>
</dbReference>
<name>A0A5J9UC13_9POAL</name>
<comment type="caution">
    <text evidence="2">The sequence shown here is derived from an EMBL/GenBank/DDBJ whole genome shotgun (WGS) entry which is preliminary data.</text>
</comment>
<dbReference type="Gramene" id="TVU20730">
    <property type="protein sequence ID" value="TVU20730"/>
    <property type="gene ID" value="EJB05_30325"/>
</dbReference>
<organism evidence="2 3">
    <name type="scientific">Eragrostis curvula</name>
    <name type="common">weeping love grass</name>
    <dbReference type="NCBI Taxonomy" id="38414"/>
    <lineage>
        <taxon>Eukaryota</taxon>
        <taxon>Viridiplantae</taxon>
        <taxon>Streptophyta</taxon>
        <taxon>Embryophyta</taxon>
        <taxon>Tracheophyta</taxon>
        <taxon>Spermatophyta</taxon>
        <taxon>Magnoliopsida</taxon>
        <taxon>Liliopsida</taxon>
        <taxon>Poales</taxon>
        <taxon>Poaceae</taxon>
        <taxon>PACMAD clade</taxon>
        <taxon>Chloridoideae</taxon>
        <taxon>Eragrostideae</taxon>
        <taxon>Eragrostidinae</taxon>
        <taxon>Eragrostis</taxon>
    </lineage>
</organism>